<dbReference type="AlphaFoldDB" id="A0A0G0XQA4"/>
<dbReference type="Proteomes" id="UP000033930">
    <property type="component" value="Unassembled WGS sequence"/>
</dbReference>
<evidence type="ECO:0000313" key="3">
    <source>
        <dbReference type="Proteomes" id="UP000033930"/>
    </source>
</evidence>
<sequence>MHVRLYTDGGARGNPGPSGAGFVIYALNDQDQEAEKIFADGKYLGDATNNIAEYEAVILGLTKALELNASSVDLVMDSELIVKQLNGEYKVKNEGLAQKYLQVHNLLYRFERVTFRHVRREFNKEADAQVNKALDKALGVV</sequence>
<evidence type="ECO:0000259" key="1">
    <source>
        <dbReference type="PROSITE" id="PS50879"/>
    </source>
</evidence>
<proteinExistence type="predicted"/>
<dbReference type="PANTHER" id="PTHR46387">
    <property type="entry name" value="POLYNUCLEOTIDYL TRANSFERASE, RIBONUCLEASE H-LIKE SUPERFAMILY PROTEIN"/>
    <property type="match status" value="1"/>
</dbReference>
<organism evidence="2 3">
    <name type="scientific">Candidatus Uhrbacteria bacterium GW2011_GWC1_41_20</name>
    <dbReference type="NCBI Taxonomy" id="1618983"/>
    <lineage>
        <taxon>Bacteria</taxon>
        <taxon>Candidatus Uhriibacteriota</taxon>
    </lineage>
</organism>
<dbReference type="PROSITE" id="PS50879">
    <property type="entry name" value="RNASE_H_1"/>
    <property type="match status" value="1"/>
</dbReference>
<comment type="caution">
    <text evidence="2">The sequence shown here is derived from an EMBL/GenBank/DDBJ whole genome shotgun (WGS) entry which is preliminary data.</text>
</comment>
<dbReference type="InterPro" id="IPR012337">
    <property type="entry name" value="RNaseH-like_sf"/>
</dbReference>
<dbReference type="GO" id="GO:0003676">
    <property type="term" value="F:nucleic acid binding"/>
    <property type="evidence" value="ECO:0007669"/>
    <property type="project" value="InterPro"/>
</dbReference>
<dbReference type="PANTHER" id="PTHR46387:SF2">
    <property type="entry name" value="RIBONUCLEASE HI"/>
    <property type="match status" value="1"/>
</dbReference>
<dbReference type="InterPro" id="IPR002156">
    <property type="entry name" value="RNaseH_domain"/>
</dbReference>
<accession>A0A0G0XQA4</accession>
<feature type="domain" description="RNase H type-1" evidence="1">
    <location>
        <begin position="1"/>
        <end position="141"/>
    </location>
</feature>
<dbReference type="CDD" id="cd09279">
    <property type="entry name" value="RNase_HI_like"/>
    <property type="match status" value="1"/>
</dbReference>
<name>A0A0G0XQA4_9BACT</name>
<reference evidence="2 3" key="1">
    <citation type="journal article" date="2015" name="Nature">
        <title>rRNA introns, odd ribosomes, and small enigmatic genomes across a large radiation of phyla.</title>
        <authorList>
            <person name="Brown C.T."/>
            <person name="Hug L.A."/>
            <person name="Thomas B.C."/>
            <person name="Sharon I."/>
            <person name="Castelle C.J."/>
            <person name="Singh A."/>
            <person name="Wilkins M.J."/>
            <person name="Williams K.H."/>
            <person name="Banfield J.F."/>
        </authorList>
    </citation>
    <scope>NUCLEOTIDE SEQUENCE [LARGE SCALE GENOMIC DNA]</scope>
</reference>
<dbReference type="Gene3D" id="3.30.420.10">
    <property type="entry name" value="Ribonuclease H-like superfamily/Ribonuclease H"/>
    <property type="match status" value="1"/>
</dbReference>
<dbReference type="InterPro" id="IPR036397">
    <property type="entry name" value="RNaseH_sf"/>
</dbReference>
<evidence type="ECO:0000313" key="2">
    <source>
        <dbReference type="EMBL" id="KKR99035.1"/>
    </source>
</evidence>
<dbReference type="SUPFAM" id="SSF53098">
    <property type="entry name" value="Ribonuclease H-like"/>
    <property type="match status" value="1"/>
</dbReference>
<dbReference type="Pfam" id="PF13456">
    <property type="entry name" value="RVT_3"/>
    <property type="match status" value="1"/>
</dbReference>
<protein>
    <submittedName>
        <fullName evidence="2">Ribonuclease H</fullName>
    </submittedName>
</protein>
<dbReference type="GO" id="GO:0004523">
    <property type="term" value="F:RNA-DNA hybrid ribonuclease activity"/>
    <property type="evidence" value="ECO:0007669"/>
    <property type="project" value="InterPro"/>
</dbReference>
<dbReference type="EMBL" id="LCAW01000011">
    <property type="protein sequence ID" value="KKR99035.1"/>
    <property type="molecule type" value="Genomic_DNA"/>
</dbReference>
<gene>
    <name evidence="2" type="ORF">UU50_C0011G0014</name>
</gene>